<evidence type="ECO:0000256" key="6">
    <source>
        <dbReference type="ARBA" id="ARBA00023134"/>
    </source>
</evidence>
<keyword evidence="3 9" id="KW-0963">Cytoplasm</keyword>
<dbReference type="FunFam" id="2.40.30.10:FF:000040">
    <property type="entry name" value="Peptide chain release factor 3"/>
    <property type="match status" value="1"/>
</dbReference>
<keyword evidence="4 9" id="KW-0547">Nucleotide-binding</keyword>
<dbReference type="InterPro" id="IPR032090">
    <property type="entry name" value="RF3_C"/>
</dbReference>
<evidence type="ECO:0000256" key="5">
    <source>
        <dbReference type="ARBA" id="ARBA00022917"/>
    </source>
</evidence>
<sequence>MRVPVSAVPTVRLLISRAIPATSGAMNAPSNAPSNALSNSAASPIALEVARRRTFAIISHPDAGKTTLTEKLLLFGGAIQLAGQVRAKKDRRSTRSDWMAIERERGISVATSVMTFEFAGHVFNLLDTPGHEDFSEDTYRTLTAVDAAVMVIDAAKGIEARTRKLLEVCRLRDIPIITFINKMDRESRDPFEILDEIEKTLALDTTPMTWPVGRGRDFVGTMDIATGGMRLLDGDEGKTGPLRDMSMAAIAGLNKSLDEAALTEELGLVREGCNPFELDSFLEGHLTPVYFGSALRNFGVGDLLEGLGKYAPPPRAQDADKRRVEAEEPRMTAFVFKIQANMDPNHRDRIAFARLCSGKLSRGMKAKLVRTGKPMSLSTPQFFFAQDRQLAEEAYAGDVVGIPNHGNLRIGDTLTEGEEINFVGVPSFAPEILRRVKLADAMKAKKLKQALQEMAEEGVVQVFRPNDGSPALVGVVGPLQLDVLKNRLDAEYSLDVGFDMSEFQLARWVSCTEPKKLDDFIAGNRSSMAEDLDGDPVFLASSAFMIGYTGERWPGIVFTDIKDVKKKAA</sequence>
<dbReference type="AlphaFoldDB" id="A0A9W6K2C7"/>
<evidence type="ECO:0000256" key="1">
    <source>
        <dbReference type="ARBA" id="ARBA00004496"/>
    </source>
</evidence>
<dbReference type="Gene3D" id="2.40.30.10">
    <property type="entry name" value="Translation factors"/>
    <property type="match status" value="1"/>
</dbReference>
<evidence type="ECO:0000256" key="9">
    <source>
        <dbReference type="HAMAP-Rule" id="MF_00072"/>
    </source>
</evidence>
<dbReference type="NCBIfam" id="NF001964">
    <property type="entry name" value="PRK00741.1"/>
    <property type="match status" value="1"/>
</dbReference>
<gene>
    <name evidence="9 11" type="primary">prfC</name>
    <name evidence="11" type="ORF">GCM10017653_45200</name>
</gene>
<dbReference type="InterPro" id="IPR035647">
    <property type="entry name" value="EFG_III/V"/>
</dbReference>
<dbReference type="PROSITE" id="PS00301">
    <property type="entry name" value="G_TR_1"/>
    <property type="match status" value="1"/>
</dbReference>
<dbReference type="InterPro" id="IPR005225">
    <property type="entry name" value="Small_GTP-bd"/>
</dbReference>
<dbReference type="Proteomes" id="UP001143330">
    <property type="component" value="Unassembled WGS sequence"/>
</dbReference>
<dbReference type="GO" id="GO:0097216">
    <property type="term" value="F:guanosine tetraphosphate binding"/>
    <property type="evidence" value="ECO:0007669"/>
    <property type="project" value="UniProtKB-ARBA"/>
</dbReference>
<accession>A0A9W6K2C7</accession>
<feature type="binding site" evidence="9">
    <location>
        <begin position="59"/>
        <end position="66"/>
    </location>
    <ligand>
        <name>GTP</name>
        <dbReference type="ChEBI" id="CHEBI:37565"/>
    </ligand>
</feature>
<evidence type="ECO:0000313" key="12">
    <source>
        <dbReference type="Proteomes" id="UP001143330"/>
    </source>
</evidence>
<dbReference type="SUPFAM" id="SSF54980">
    <property type="entry name" value="EF-G C-terminal domain-like"/>
    <property type="match status" value="1"/>
</dbReference>
<dbReference type="GO" id="GO:0006449">
    <property type="term" value="P:regulation of translational termination"/>
    <property type="evidence" value="ECO:0007669"/>
    <property type="project" value="UniProtKB-UniRule"/>
</dbReference>
<dbReference type="InterPro" id="IPR027417">
    <property type="entry name" value="P-loop_NTPase"/>
</dbReference>
<dbReference type="HAMAP" id="MF_00072">
    <property type="entry name" value="Rel_fac_3"/>
    <property type="match status" value="1"/>
</dbReference>
<dbReference type="PANTHER" id="PTHR43556">
    <property type="entry name" value="PEPTIDE CHAIN RELEASE FACTOR RF3"/>
    <property type="match status" value="1"/>
</dbReference>
<feature type="binding site" evidence="9">
    <location>
        <begin position="127"/>
        <end position="131"/>
    </location>
    <ligand>
        <name>GTP</name>
        <dbReference type="ChEBI" id="CHEBI:37565"/>
    </ligand>
</feature>
<dbReference type="SUPFAM" id="SSF50447">
    <property type="entry name" value="Translation proteins"/>
    <property type="match status" value="1"/>
</dbReference>
<dbReference type="FunFam" id="3.30.70.3280:FF:000001">
    <property type="entry name" value="Peptide chain release factor 3"/>
    <property type="match status" value="1"/>
</dbReference>
<dbReference type="Gene3D" id="3.30.70.3280">
    <property type="entry name" value="Peptide chain release factor 3, domain III"/>
    <property type="match status" value="1"/>
</dbReference>
<dbReference type="InterPro" id="IPR053905">
    <property type="entry name" value="EF-G-like_DII"/>
</dbReference>
<dbReference type="NCBIfam" id="TIGR00231">
    <property type="entry name" value="small_GTP"/>
    <property type="match status" value="1"/>
</dbReference>
<evidence type="ECO:0000259" key="10">
    <source>
        <dbReference type="PROSITE" id="PS51722"/>
    </source>
</evidence>
<reference evidence="11" key="2">
    <citation type="submission" date="2023-01" db="EMBL/GenBank/DDBJ databases">
        <authorList>
            <person name="Sun Q."/>
            <person name="Evtushenko L."/>
        </authorList>
    </citation>
    <scope>NUCLEOTIDE SEQUENCE</scope>
    <source>
        <strain evidence="11">VKM B-2789</strain>
    </source>
</reference>
<dbReference type="Pfam" id="PF16658">
    <property type="entry name" value="RF3_C"/>
    <property type="match status" value="1"/>
</dbReference>
<proteinExistence type="inferred from homology"/>
<comment type="function">
    <text evidence="7 9">Increases the formation of ribosomal termination complexes and stimulates activities of RF-1 and RF-2. It binds guanine nucleotides and has strong preference for UGA stop codons. It may interact directly with the ribosome. The stimulation of RF-1 and RF-2 is significantly reduced by GTP and GDP, but not by GMP.</text>
</comment>
<feature type="domain" description="Tr-type G" evidence="10">
    <location>
        <begin position="50"/>
        <end position="315"/>
    </location>
</feature>
<evidence type="ECO:0000256" key="3">
    <source>
        <dbReference type="ARBA" id="ARBA00022490"/>
    </source>
</evidence>
<dbReference type="InterPro" id="IPR038467">
    <property type="entry name" value="RF3_dom_3_sf"/>
</dbReference>
<organism evidence="11 12">
    <name type="scientific">Ancylobacter defluvii</name>
    <dbReference type="NCBI Taxonomy" id="1282440"/>
    <lineage>
        <taxon>Bacteria</taxon>
        <taxon>Pseudomonadati</taxon>
        <taxon>Pseudomonadota</taxon>
        <taxon>Alphaproteobacteria</taxon>
        <taxon>Hyphomicrobiales</taxon>
        <taxon>Xanthobacteraceae</taxon>
        <taxon>Ancylobacter</taxon>
    </lineage>
</organism>
<evidence type="ECO:0000256" key="4">
    <source>
        <dbReference type="ARBA" id="ARBA00022741"/>
    </source>
</evidence>
<dbReference type="GO" id="GO:0005525">
    <property type="term" value="F:GTP binding"/>
    <property type="evidence" value="ECO:0007669"/>
    <property type="project" value="UniProtKB-UniRule"/>
</dbReference>
<dbReference type="InterPro" id="IPR000795">
    <property type="entry name" value="T_Tr_GTP-bd_dom"/>
</dbReference>
<dbReference type="PROSITE" id="PS51722">
    <property type="entry name" value="G_TR_2"/>
    <property type="match status" value="1"/>
</dbReference>
<dbReference type="SUPFAM" id="SSF52540">
    <property type="entry name" value="P-loop containing nucleoside triphosphate hydrolases"/>
    <property type="match status" value="1"/>
</dbReference>
<dbReference type="GO" id="GO:0016150">
    <property type="term" value="F:translation release factor activity, codon nonspecific"/>
    <property type="evidence" value="ECO:0007669"/>
    <property type="project" value="TreeGrafter"/>
</dbReference>
<dbReference type="InterPro" id="IPR041732">
    <property type="entry name" value="RF3_GTP-bd"/>
</dbReference>
<evidence type="ECO:0000256" key="2">
    <source>
        <dbReference type="ARBA" id="ARBA00009978"/>
    </source>
</evidence>
<dbReference type="Pfam" id="PF22042">
    <property type="entry name" value="EF-G_D2"/>
    <property type="match status" value="1"/>
</dbReference>
<dbReference type="Pfam" id="PF00009">
    <property type="entry name" value="GTP_EFTU"/>
    <property type="match status" value="1"/>
</dbReference>
<evidence type="ECO:0000256" key="7">
    <source>
        <dbReference type="ARBA" id="ARBA00025017"/>
    </source>
</evidence>
<keyword evidence="6 9" id="KW-0342">GTP-binding</keyword>
<evidence type="ECO:0000313" key="11">
    <source>
        <dbReference type="EMBL" id="GLK86450.1"/>
    </source>
</evidence>
<keyword evidence="12" id="KW-1185">Reference proteome</keyword>
<dbReference type="Gene3D" id="3.40.50.300">
    <property type="entry name" value="P-loop containing nucleotide triphosphate hydrolases"/>
    <property type="match status" value="1"/>
</dbReference>
<dbReference type="InterPro" id="IPR009000">
    <property type="entry name" value="Transl_B-barrel_sf"/>
</dbReference>
<dbReference type="GO" id="GO:0003924">
    <property type="term" value="F:GTPase activity"/>
    <property type="evidence" value="ECO:0007669"/>
    <property type="project" value="InterPro"/>
</dbReference>
<reference evidence="11" key="1">
    <citation type="journal article" date="2014" name="Int. J. Syst. Evol. Microbiol.">
        <title>Complete genome sequence of Corynebacterium casei LMG S-19264T (=DSM 44701T), isolated from a smear-ripened cheese.</title>
        <authorList>
            <consortium name="US DOE Joint Genome Institute (JGI-PGF)"/>
            <person name="Walter F."/>
            <person name="Albersmeier A."/>
            <person name="Kalinowski J."/>
            <person name="Ruckert C."/>
        </authorList>
    </citation>
    <scope>NUCLEOTIDE SEQUENCE</scope>
    <source>
        <strain evidence="11">VKM B-2789</strain>
    </source>
</reference>
<dbReference type="FunFam" id="3.40.50.300:FF:000542">
    <property type="entry name" value="Peptide chain release factor 3"/>
    <property type="match status" value="1"/>
</dbReference>
<keyword evidence="5 9" id="KW-0648">Protein biosynthesis</keyword>
<name>A0A9W6K2C7_9HYPH</name>
<comment type="caution">
    <text evidence="11">The sequence shown here is derived from an EMBL/GenBank/DDBJ whole genome shotgun (WGS) entry which is preliminary data.</text>
</comment>
<dbReference type="GO" id="GO:0005829">
    <property type="term" value="C:cytosol"/>
    <property type="evidence" value="ECO:0007669"/>
    <property type="project" value="TreeGrafter"/>
</dbReference>
<dbReference type="CDD" id="cd04169">
    <property type="entry name" value="RF3"/>
    <property type="match status" value="1"/>
</dbReference>
<evidence type="ECO:0000256" key="8">
    <source>
        <dbReference type="ARBA" id="ARBA00073639"/>
    </source>
</evidence>
<dbReference type="GO" id="GO:0016149">
    <property type="term" value="F:translation release factor activity, codon specific"/>
    <property type="evidence" value="ECO:0007669"/>
    <property type="project" value="UniProtKB-UniRule"/>
</dbReference>
<dbReference type="PRINTS" id="PR00315">
    <property type="entry name" value="ELONGATNFCT"/>
</dbReference>
<dbReference type="PANTHER" id="PTHR43556:SF2">
    <property type="entry name" value="PEPTIDE CHAIN RELEASE FACTOR RF3"/>
    <property type="match status" value="1"/>
</dbReference>
<comment type="similarity">
    <text evidence="2 9">Belongs to the TRAFAC class translation factor GTPase superfamily. Classic translation factor GTPase family. PrfC subfamily.</text>
</comment>
<protein>
    <recommendedName>
        <fullName evidence="8 9">Peptide chain release factor 3</fullName>
        <shortName evidence="9">RF-3</shortName>
    </recommendedName>
</protein>
<dbReference type="InterPro" id="IPR004548">
    <property type="entry name" value="PrfC"/>
</dbReference>
<dbReference type="CDD" id="cd03689">
    <property type="entry name" value="RF3_II"/>
    <property type="match status" value="1"/>
</dbReference>
<dbReference type="InterPro" id="IPR031157">
    <property type="entry name" value="G_TR_CS"/>
</dbReference>
<dbReference type="EMBL" id="BSFM01000021">
    <property type="protein sequence ID" value="GLK86450.1"/>
    <property type="molecule type" value="Genomic_DNA"/>
</dbReference>
<feature type="binding site" evidence="9">
    <location>
        <begin position="181"/>
        <end position="184"/>
    </location>
    <ligand>
        <name>GTP</name>
        <dbReference type="ChEBI" id="CHEBI:37565"/>
    </ligand>
</feature>
<comment type="subcellular location">
    <subcellularLocation>
        <location evidence="1 9">Cytoplasm</location>
    </subcellularLocation>
</comment>
<dbReference type="NCBIfam" id="TIGR00503">
    <property type="entry name" value="prfC"/>
    <property type="match status" value="1"/>
</dbReference>